<evidence type="ECO:0000313" key="2">
    <source>
        <dbReference type="Proteomes" id="UP000537130"/>
    </source>
</evidence>
<organism evidence="1 2">
    <name type="scientific">Litorivivens lipolytica</name>
    <dbReference type="NCBI Taxonomy" id="1524264"/>
    <lineage>
        <taxon>Bacteria</taxon>
        <taxon>Pseudomonadati</taxon>
        <taxon>Pseudomonadota</taxon>
        <taxon>Gammaproteobacteria</taxon>
        <taxon>Litorivivens</taxon>
    </lineage>
</organism>
<accession>A0A7W4W778</accession>
<keyword evidence="2" id="KW-1185">Reference proteome</keyword>
<dbReference type="Proteomes" id="UP000537130">
    <property type="component" value="Unassembled WGS sequence"/>
</dbReference>
<reference evidence="1 2" key="1">
    <citation type="submission" date="2020-08" db="EMBL/GenBank/DDBJ databases">
        <title>Genomic Encyclopedia of Type Strains, Phase III (KMG-III): the genomes of soil and plant-associated and newly described type strains.</title>
        <authorList>
            <person name="Whitman W."/>
        </authorList>
    </citation>
    <scope>NUCLEOTIDE SEQUENCE [LARGE SCALE GENOMIC DNA]</scope>
    <source>
        <strain evidence="1 2">CECT 8654</strain>
    </source>
</reference>
<gene>
    <name evidence="1" type="ORF">FHR99_003001</name>
</gene>
<dbReference type="EMBL" id="JACHWY010000003">
    <property type="protein sequence ID" value="MBB3048727.1"/>
    <property type="molecule type" value="Genomic_DNA"/>
</dbReference>
<sequence length="55" mass="6161">MRLLRRWSNVTYYEVPRSEPLGGAEKRRATAGQSEHCSSPVAAIAAKVELRSDRC</sequence>
<protein>
    <submittedName>
        <fullName evidence="1">Uncharacterized protein</fullName>
    </submittedName>
</protein>
<proteinExistence type="predicted"/>
<comment type="caution">
    <text evidence="1">The sequence shown here is derived from an EMBL/GenBank/DDBJ whole genome shotgun (WGS) entry which is preliminary data.</text>
</comment>
<evidence type="ECO:0000313" key="1">
    <source>
        <dbReference type="EMBL" id="MBB3048727.1"/>
    </source>
</evidence>
<name>A0A7W4W778_9GAMM</name>
<dbReference type="AlphaFoldDB" id="A0A7W4W778"/>